<dbReference type="SUPFAM" id="SSF52058">
    <property type="entry name" value="L domain-like"/>
    <property type="match status" value="1"/>
</dbReference>
<dbReference type="AlphaFoldDB" id="A0A7N0UKZ0"/>
<evidence type="ECO:0000256" key="1">
    <source>
        <dbReference type="ARBA" id="ARBA00022737"/>
    </source>
</evidence>
<dbReference type="InterPro" id="IPR044974">
    <property type="entry name" value="Disease_R_plants"/>
</dbReference>
<dbReference type="Pfam" id="PF18052">
    <property type="entry name" value="Rx_N"/>
    <property type="match status" value="1"/>
</dbReference>
<dbReference type="Gene3D" id="1.20.5.4130">
    <property type="match status" value="1"/>
</dbReference>
<dbReference type="FunFam" id="3.40.50.300:FF:001091">
    <property type="entry name" value="Probable disease resistance protein At1g61300"/>
    <property type="match status" value="1"/>
</dbReference>
<reference evidence="8" key="1">
    <citation type="submission" date="2021-01" db="UniProtKB">
        <authorList>
            <consortium name="EnsemblPlants"/>
        </authorList>
    </citation>
    <scope>IDENTIFICATION</scope>
</reference>
<keyword evidence="1" id="KW-0677">Repeat</keyword>
<evidence type="ECO:0000259" key="6">
    <source>
        <dbReference type="Pfam" id="PF18052"/>
    </source>
</evidence>
<dbReference type="PRINTS" id="PR00364">
    <property type="entry name" value="DISEASERSIST"/>
</dbReference>
<feature type="region of interest" description="Disordered" evidence="4">
    <location>
        <begin position="133"/>
        <end position="154"/>
    </location>
</feature>
<dbReference type="InterPro" id="IPR036388">
    <property type="entry name" value="WH-like_DNA-bd_sf"/>
</dbReference>
<dbReference type="InterPro" id="IPR041118">
    <property type="entry name" value="Rx_N"/>
</dbReference>
<protein>
    <submittedName>
        <fullName evidence="8">Uncharacterized protein</fullName>
    </submittedName>
</protein>
<feature type="domain" description="Disease resistance protein winged helix" evidence="7">
    <location>
        <begin position="424"/>
        <end position="494"/>
    </location>
</feature>
<feature type="domain" description="NB-ARC" evidence="5">
    <location>
        <begin position="184"/>
        <end position="340"/>
    </location>
</feature>
<evidence type="ECO:0000259" key="5">
    <source>
        <dbReference type="Pfam" id="PF00931"/>
    </source>
</evidence>
<dbReference type="Gene3D" id="1.10.8.430">
    <property type="entry name" value="Helical domain of apoptotic protease-activating factors"/>
    <property type="match status" value="1"/>
</dbReference>
<dbReference type="SUPFAM" id="SSF52540">
    <property type="entry name" value="P-loop containing nucleoside triphosphate hydrolases"/>
    <property type="match status" value="1"/>
</dbReference>
<dbReference type="InterPro" id="IPR058922">
    <property type="entry name" value="WHD_DRP"/>
</dbReference>
<dbReference type="InterPro" id="IPR042197">
    <property type="entry name" value="Apaf_helical"/>
</dbReference>
<dbReference type="GO" id="GO:0098542">
    <property type="term" value="P:defense response to other organism"/>
    <property type="evidence" value="ECO:0007669"/>
    <property type="project" value="TreeGrafter"/>
</dbReference>
<keyword evidence="3" id="KW-0611">Plant defense</keyword>
<dbReference type="PANTHER" id="PTHR23155:SF1193">
    <property type="entry name" value="DISEASE RESISTANCE PROTEIN RPP13-RELATED"/>
    <property type="match status" value="1"/>
</dbReference>
<dbReference type="Proteomes" id="UP000594263">
    <property type="component" value="Unplaced"/>
</dbReference>
<feature type="domain" description="Disease resistance N-terminal" evidence="6">
    <location>
        <begin position="5"/>
        <end position="92"/>
    </location>
</feature>
<dbReference type="FunFam" id="1.10.10.10:FF:000322">
    <property type="entry name" value="Probable disease resistance protein At1g63360"/>
    <property type="match status" value="1"/>
</dbReference>
<dbReference type="InterPro" id="IPR027417">
    <property type="entry name" value="P-loop_NTPase"/>
</dbReference>
<dbReference type="GO" id="GO:0043531">
    <property type="term" value="F:ADP binding"/>
    <property type="evidence" value="ECO:0007669"/>
    <property type="project" value="InterPro"/>
</dbReference>
<evidence type="ECO:0000256" key="4">
    <source>
        <dbReference type="SAM" id="MobiDB-lite"/>
    </source>
</evidence>
<dbReference type="Gene3D" id="1.10.10.10">
    <property type="entry name" value="Winged helix-like DNA-binding domain superfamily/Winged helix DNA-binding domain"/>
    <property type="match status" value="1"/>
</dbReference>
<dbReference type="OMA" id="HTEFGSH"/>
<dbReference type="Pfam" id="PF23559">
    <property type="entry name" value="WHD_DRP"/>
    <property type="match status" value="1"/>
</dbReference>
<dbReference type="Pfam" id="PF00931">
    <property type="entry name" value="NB-ARC"/>
    <property type="match status" value="1"/>
</dbReference>
<evidence type="ECO:0000313" key="8">
    <source>
        <dbReference type="EnsemblPlants" id="Kaladp0073s0013.1.v1.1"/>
    </source>
</evidence>
<dbReference type="Gene3D" id="3.80.10.10">
    <property type="entry name" value="Ribonuclease Inhibitor"/>
    <property type="match status" value="1"/>
</dbReference>
<dbReference type="Gene3D" id="3.40.50.300">
    <property type="entry name" value="P-loop containing nucleotide triphosphate hydrolases"/>
    <property type="match status" value="1"/>
</dbReference>
<evidence type="ECO:0000313" key="9">
    <source>
        <dbReference type="Proteomes" id="UP000594263"/>
    </source>
</evidence>
<dbReference type="PANTHER" id="PTHR23155">
    <property type="entry name" value="DISEASE RESISTANCE PROTEIN RP"/>
    <property type="match status" value="1"/>
</dbReference>
<dbReference type="Gramene" id="Kaladp0073s0013.1.v1.1">
    <property type="protein sequence ID" value="Kaladp0073s0013.1.v1.1"/>
    <property type="gene ID" value="Kaladp0073s0013.v1.1"/>
</dbReference>
<dbReference type="InterPro" id="IPR032675">
    <property type="entry name" value="LRR_dom_sf"/>
</dbReference>
<evidence type="ECO:0000256" key="2">
    <source>
        <dbReference type="ARBA" id="ARBA00022741"/>
    </source>
</evidence>
<sequence>MDGAVLTLVITKLSDLLEQKVRLIAGAEDEIRSQRDELNLLTIFLDGINDQSDRATPLVQELIHQLQRVSCDAEDVADQYLLDVAQHERKKFPRFTGCGKLSRKGKLAAQAKDIKLTIDSILRNKDKYGVRLDYGAPSDRPAQQTGENALDRRRRNVEEEDVVGFDKQTCEVMEMLMPEGGGVEDEGLRVVSIIGMGGLGKSTLARKIFNHEEIKSHFEIKVWVVVSEYVEAKHVLENILQSLKVNIEKDDDKYLKDSLKTQLVERRYLIVLDDLWTPKQYEELKSYLPTDEKRGSRILLTSRIENVANVASTASTTHHLNPLGDADSWSLFCKKALKGEKCPSNLEAIGKGIVSKCKGLPLAIIVLGSLLSAAEAEPSFKYWSKILGDTSWHPDLDNDCSKILSLSYRNLPPHLKACFLYVGIFPEDFEILAKELCSLWVAEGFVNGQNRQFEEDDAEQNLINLADRNLIIITKIKSDGSIKSVRIHDLLRDMCMKEVKRCNLYEVNVDGVSQNFPKAIRRLKLAKNMILLRYLKIDQFRYSTGILMIKTRDIRNLSNLQVLNLVNYGVTHLPIGIWKLKVLRHIHVRTLATMPDAQSSHDSLPYLRTLSCILFSDHILKLLRSDRFPNLRKLFLVHARSEDPVEVESLQSLPKLLHLVAMKIGYKYVFFKDSGPLKADAFPSTLTKIHLESIALTSDHWKLLGELNNLQVLKLSTRKVHASSIEESFLNRPLVFEAEAFPQLIHLKLRTRHQAVIMQDGALRSLQCFIIHPWIELDSGLLELPDQLWLSATLKQVKVVEPSDALRNFIQSLDEAKRSK</sequence>
<keyword evidence="9" id="KW-1185">Reference proteome</keyword>
<accession>A0A7N0UKZ0</accession>
<dbReference type="CDD" id="cd14798">
    <property type="entry name" value="RX-CC_like"/>
    <property type="match status" value="1"/>
</dbReference>
<dbReference type="InterPro" id="IPR038005">
    <property type="entry name" value="RX-like_CC"/>
</dbReference>
<name>A0A7N0UKZ0_KALFE</name>
<dbReference type="EnsemblPlants" id="Kaladp0073s0013.1.v1.1">
    <property type="protein sequence ID" value="Kaladp0073s0013.1.v1.1"/>
    <property type="gene ID" value="Kaladp0073s0013.v1.1"/>
</dbReference>
<evidence type="ECO:0000256" key="3">
    <source>
        <dbReference type="ARBA" id="ARBA00022821"/>
    </source>
</evidence>
<dbReference type="InterPro" id="IPR002182">
    <property type="entry name" value="NB-ARC"/>
</dbReference>
<keyword evidence="2" id="KW-0547">Nucleotide-binding</keyword>
<proteinExistence type="predicted"/>
<organism evidence="8 9">
    <name type="scientific">Kalanchoe fedtschenkoi</name>
    <name type="common">Lavender scallops</name>
    <name type="synonym">South American air plant</name>
    <dbReference type="NCBI Taxonomy" id="63787"/>
    <lineage>
        <taxon>Eukaryota</taxon>
        <taxon>Viridiplantae</taxon>
        <taxon>Streptophyta</taxon>
        <taxon>Embryophyta</taxon>
        <taxon>Tracheophyta</taxon>
        <taxon>Spermatophyta</taxon>
        <taxon>Magnoliopsida</taxon>
        <taxon>eudicotyledons</taxon>
        <taxon>Gunneridae</taxon>
        <taxon>Pentapetalae</taxon>
        <taxon>Saxifragales</taxon>
        <taxon>Crassulaceae</taxon>
        <taxon>Kalanchoe</taxon>
    </lineage>
</organism>
<evidence type="ECO:0000259" key="7">
    <source>
        <dbReference type="Pfam" id="PF23559"/>
    </source>
</evidence>